<organism evidence="4 5">
    <name type="scientific">Hibiscus sabdariffa</name>
    <name type="common">roselle</name>
    <dbReference type="NCBI Taxonomy" id="183260"/>
    <lineage>
        <taxon>Eukaryota</taxon>
        <taxon>Viridiplantae</taxon>
        <taxon>Streptophyta</taxon>
        <taxon>Embryophyta</taxon>
        <taxon>Tracheophyta</taxon>
        <taxon>Spermatophyta</taxon>
        <taxon>Magnoliopsida</taxon>
        <taxon>eudicotyledons</taxon>
        <taxon>Gunneridae</taxon>
        <taxon>Pentapetalae</taxon>
        <taxon>rosids</taxon>
        <taxon>malvids</taxon>
        <taxon>Malvales</taxon>
        <taxon>Malvaceae</taxon>
        <taxon>Malvoideae</taxon>
        <taxon>Hibiscus</taxon>
    </lineage>
</organism>
<dbReference type="PANTHER" id="PTHR13068">
    <property type="entry name" value="CGI-12 PROTEIN-RELATED"/>
    <property type="match status" value="1"/>
</dbReference>
<protein>
    <submittedName>
        <fullName evidence="4">Uncharacterized protein</fullName>
    </submittedName>
</protein>
<keyword evidence="2" id="KW-0804">Transcription</keyword>
<dbReference type="Pfam" id="PF02536">
    <property type="entry name" value="mTERF"/>
    <property type="match status" value="1"/>
</dbReference>
<evidence type="ECO:0000256" key="2">
    <source>
        <dbReference type="ARBA" id="ARBA00022472"/>
    </source>
</evidence>
<dbReference type="InterPro" id="IPR003690">
    <property type="entry name" value="MTERF"/>
</dbReference>
<evidence type="ECO:0000313" key="4">
    <source>
        <dbReference type="EMBL" id="KAK9005652.1"/>
    </source>
</evidence>
<evidence type="ECO:0000256" key="3">
    <source>
        <dbReference type="ARBA" id="ARBA00022946"/>
    </source>
</evidence>
<keyword evidence="2" id="KW-0806">Transcription termination</keyword>
<keyword evidence="5" id="KW-1185">Reference proteome</keyword>
<evidence type="ECO:0000256" key="1">
    <source>
        <dbReference type="ARBA" id="ARBA00007692"/>
    </source>
</evidence>
<keyword evidence="3" id="KW-0809">Transit peptide</keyword>
<comment type="similarity">
    <text evidence="1">Belongs to the mTERF family.</text>
</comment>
<dbReference type="Gene3D" id="1.25.70.10">
    <property type="entry name" value="Transcription termination factor 3, mitochondrial"/>
    <property type="match status" value="1"/>
</dbReference>
<dbReference type="EMBL" id="JBBPBN010000030">
    <property type="protein sequence ID" value="KAK9005652.1"/>
    <property type="molecule type" value="Genomic_DNA"/>
</dbReference>
<name>A0ABR2QY87_9ROSI</name>
<keyword evidence="2" id="KW-0805">Transcription regulation</keyword>
<dbReference type="PANTHER" id="PTHR13068:SF130">
    <property type="entry name" value="TRANSCRIPTION TERMINATION FACTOR MTERF6, CHLOROPLASTIC_MITOCHONDRIAL-LIKE"/>
    <property type="match status" value="1"/>
</dbReference>
<proteinExistence type="inferred from homology"/>
<dbReference type="InterPro" id="IPR038538">
    <property type="entry name" value="MTERF_sf"/>
</dbReference>
<gene>
    <name evidence="4" type="ORF">V6N11_043077</name>
</gene>
<reference evidence="4 5" key="1">
    <citation type="journal article" date="2024" name="G3 (Bethesda)">
        <title>Genome assembly of Hibiscus sabdariffa L. provides insights into metabolisms of medicinal natural products.</title>
        <authorList>
            <person name="Kim T."/>
        </authorList>
    </citation>
    <scope>NUCLEOTIDE SEQUENCE [LARGE SCALE GENOMIC DNA]</scope>
    <source>
        <strain evidence="4">TK-2024</strain>
        <tissue evidence="4">Old leaves</tissue>
    </source>
</reference>
<comment type="caution">
    <text evidence="4">The sequence shown here is derived from an EMBL/GenBank/DDBJ whole genome shotgun (WGS) entry which is preliminary data.</text>
</comment>
<sequence>MAPPLIRSLISSSLDLAPHFHKPISCYSVSLAFFSSSATQRSRSPLPLADHFIEKHNFPPEIAFKAASSLTTVKHPRKCDDIISFLKESGFSKPHIEEAVKRMPNLLSFSLEKTIKPKVKIFREFGFSNNDVVDILVRDPWIFTRSLDARIVPSISYLKSVLGSDADVVKLLKSSTWFVAFDLQKTLMPNIEFLRSCGVSWSQIVSYVFNFPRLLLLKHESIRQYVKRLDDLGFDRNSNMFLIAIRTLSSMSLEHRLKPRIQVIEILESKNLLRRKVSPSTIFRASDKMFREKYVSPYLKELENVSMAISSA</sequence>
<accession>A0ABR2QY87</accession>
<dbReference type="SMART" id="SM00733">
    <property type="entry name" value="Mterf"/>
    <property type="match status" value="5"/>
</dbReference>
<evidence type="ECO:0000313" key="5">
    <source>
        <dbReference type="Proteomes" id="UP001396334"/>
    </source>
</evidence>
<dbReference type="Proteomes" id="UP001396334">
    <property type="component" value="Unassembled WGS sequence"/>
</dbReference>